<dbReference type="Proteomes" id="UP001199296">
    <property type="component" value="Unassembled WGS sequence"/>
</dbReference>
<accession>A0AAW4X294</accession>
<comment type="similarity">
    <text evidence="1">Belongs to the UPF0246 family.</text>
</comment>
<feature type="region of interest" description="Disordered" evidence="2">
    <location>
        <begin position="1"/>
        <end position="20"/>
    </location>
</feature>
<protein>
    <recommendedName>
        <fullName evidence="1">UPF0246 protein LJ207_11480</fullName>
    </recommendedName>
</protein>
<dbReference type="EMBL" id="JAJFAT010000021">
    <property type="protein sequence ID" value="MCC3145936.1"/>
    <property type="molecule type" value="Genomic_DNA"/>
</dbReference>
<evidence type="ECO:0000256" key="2">
    <source>
        <dbReference type="SAM" id="MobiDB-lite"/>
    </source>
</evidence>
<dbReference type="PANTHER" id="PTHR30283">
    <property type="entry name" value="PEROXIDE STRESS RESPONSE PROTEIN YAAA"/>
    <property type="match status" value="1"/>
</dbReference>
<evidence type="ECO:0000313" key="3">
    <source>
        <dbReference type="EMBL" id="MCC3145936.1"/>
    </source>
</evidence>
<comment type="caution">
    <text evidence="3">The sequence shown here is derived from an EMBL/GenBank/DDBJ whole genome shotgun (WGS) entry which is preliminary data.</text>
</comment>
<evidence type="ECO:0000256" key="1">
    <source>
        <dbReference type="HAMAP-Rule" id="MF_00652"/>
    </source>
</evidence>
<name>A0AAW4X294_9FIRM</name>
<gene>
    <name evidence="3" type="ORF">LJ207_11480</name>
</gene>
<organism evidence="3 4">
    <name type="scientific">Halanaerobium polyolivorans</name>
    <dbReference type="NCBI Taxonomy" id="2886943"/>
    <lineage>
        <taxon>Bacteria</taxon>
        <taxon>Bacillati</taxon>
        <taxon>Bacillota</taxon>
        <taxon>Clostridia</taxon>
        <taxon>Halanaerobiales</taxon>
        <taxon>Halanaerobiaceae</taxon>
        <taxon>Halanaerobium</taxon>
    </lineage>
</organism>
<dbReference type="GO" id="GO:0033194">
    <property type="term" value="P:response to hydroperoxide"/>
    <property type="evidence" value="ECO:0007669"/>
    <property type="project" value="TreeGrafter"/>
</dbReference>
<dbReference type="Pfam" id="PF03883">
    <property type="entry name" value="H2O2_YaaD"/>
    <property type="match status" value="1"/>
</dbReference>
<dbReference type="HAMAP" id="MF_00652">
    <property type="entry name" value="UPF0246"/>
    <property type="match status" value="1"/>
</dbReference>
<evidence type="ECO:0000313" key="4">
    <source>
        <dbReference type="Proteomes" id="UP001199296"/>
    </source>
</evidence>
<reference evidence="3 4" key="1">
    <citation type="submission" date="2021-10" db="EMBL/GenBank/DDBJ databases">
        <authorList>
            <person name="Grouzdev D.S."/>
            <person name="Pantiukh K.S."/>
            <person name="Krutkina M.S."/>
        </authorList>
    </citation>
    <scope>NUCLEOTIDE SEQUENCE [LARGE SCALE GENOMIC DNA]</scope>
    <source>
        <strain evidence="3 4">Z-7514</strain>
    </source>
</reference>
<dbReference type="AlphaFoldDB" id="A0AAW4X294"/>
<dbReference type="GO" id="GO:0005829">
    <property type="term" value="C:cytosol"/>
    <property type="evidence" value="ECO:0007669"/>
    <property type="project" value="TreeGrafter"/>
</dbReference>
<dbReference type="RefSeq" id="WP_229346635.1">
    <property type="nucleotide sequence ID" value="NZ_JAJFAT010000021.1"/>
</dbReference>
<feature type="compositionally biased region" description="Basic and acidic residues" evidence="2">
    <location>
        <begin position="11"/>
        <end position="20"/>
    </location>
</feature>
<proteinExistence type="inferred from homology"/>
<dbReference type="InterPro" id="IPR005583">
    <property type="entry name" value="YaaA"/>
</dbReference>
<sequence>MKIILSPSKTQNHERKREEKGRAILKEDKTKELFEYLKSLSKEELKTELDIQGNLLDRTYQFYQEHSFDDQTLPAIECYNGAVFKQLDLESYAEKEFSYLEENLIILSPMYGPLHSDTEIWPYRLEMSLKPNNINLYEYWQEEMKAYFADVDLIINLASNEYSKVVEKNYQGKIIDFYFKEEKEDGSLKTIGYYVKQNRGKLLNKLIKNQVNSLDKIKEIELDGYKFNEKRSDQRKFMFIKPLDCIMNLN</sequence>
<dbReference type="PANTHER" id="PTHR30283:SF4">
    <property type="entry name" value="PEROXIDE STRESS RESISTANCE PROTEIN YAAA"/>
    <property type="match status" value="1"/>
</dbReference>
<keyword evidence="4" id="KW-1185">Reference proteome</keyword>